<evidence type="ECO:0008006" key="4">
    <source>
        <dbReference type="Google" id="ProtNLM"/>
    </source>
</evidence>
<name>A0ABT1IC70_9PSEU</name>
<feature type="signal peptide" evidence="1">
    <location>
        <begin position="1"/>
        <end position="30"/>
    </location>
</feature>
<protein>
    <recommendedName>
        <fullName evidence="4">Spore-associated protein A</fullName>
    </recommendedName>
</protein>
<keyword evidence="1" id="KW-0732">Signal</keyword>
<evidence type="ECO:0000313" key="2">
    <source>
        <dbReference type="EMBL" id="MCP2270219.1"/>
    </source>
</evidence>
<accession>A0ABT1IC70</accession>
<keyword evidence="3" id="KW-1185">Reference proteome</keyword>
<proteinExistence type="predicted"/>
<dbReference type="Proteomes" id="UP001205185">
    <property type="component" value="Unassembled WGS sequence"/>
</dbReference>
<feature type="chain" id="PRO_5045995643" description="Spore-associated protein A" evidence="1">
    <location>
        <begin position="31"/>
        <end position="134"/>
    </location>
</feature>
<evidence type="ECO:0000313" key="3">
    <source>
        <dbReference type="Proteomes" id="UP001205185"/>
    </source>
</evidence>
<sequence length="134" mass="13841">MRVARNAVAALAAVGMALGTAVLVPGVATAASYNGACGSGYGVVNRYDLIGGTVFLTYSRSSGLNCVVTVRDNPGPKLPMTAKVSRSDELTWVEDMGDYGTYAGPVYRHAAGVCVDWGGAIDSDSVTVWRTNCG</sequence>
<reference evidence="2 3" key="1">
    <citation type="submission" date="2022-06" db="EMBL/GenBank/DDBJ databases">
        <title>Genomic Encyclopedia of Archaeal and Bacterial Type Strains, Phase II (KMG-II): from individual species to whole genera.</title>
        <authorList>
            <person name="Goeker M."/>
        </authorList>
    </citation>
    <scope>NUCLEOTIDE SEQUENCE [LARGE SCALE GENOMIC DNA]</scope>
    <source>
        <strain evidence="2 3">DSM 44255</strain>
    </source>
</reference>
<dbReference type="RefSeq" id="WP_253887201.1">
    <property type="nucleotide sequence ID" value="NZ_BAAAVB010000013.1"/>
</dbReference>
<evidence type="ECO:0000256" key="1">
    <source>
        <dbReference type="SAM" id="SignalP"/>
    </source>
</evidence>
<organism evidence="2 3">
    <name type="scientific">Actinokineospora diospyrosa</name>
    <dbReference type="NCBI Taxonomy" id="103728"/>
    <lineage>
        <taxon>Bacteria</taxon>
        <taxon>Bacillati</taxon>
        <taxon>Actinomycetota</taxon>
        <taxon>Actinomycetes</taxon>
        <taxon>Pseudonocardiales</taxon>
        <taxon>Pseudonocardiaceae</taxon>
        <taxon>Actinokineospora</taxon>
    </lineage>
</organism>
<gene>
    <name evidence="2" type="ORF">LV75_002720</name>
</gene>
<dbReference type="EMBL" id="JAMTCO010000006">
    <property type="protein sequence ID" value="MCP2270219.1"/>
    <property type="molecule type" value="Genomic_DNA"/>
</dbReference>
<comment type="caution">
    <text evidence="2">The sequence shown here is derived from an EMBL/GenBank/DDBJ whole genome shotgun (WGS) entry which is preliminary data.</text>
</comment>